<keyword evidence="1" id="KW-0812">Transmembrane</keyword>
<protein>
    <submittedName>
        <fullName evidence="2">Uncharacterized protein</fullName>
    </submittedName>
</protein>
<evidence type="ECO:0000313" key="3">
    <source>
        <dbReference type="Proteomes" id="UP000470302"/>
    </source>
</evidence>
<keyword evidence="1" id="KW-1133">Transmembrane helix</keyword>
<reference evidence="2 3" key="1">
    <citation type="submission" date="2020-01" db="EMBL/GenBank/DDBJ databases">
        <title>Novel species isolated from a subtropical stream in China.</title>
        <authorList>
            <person name="Lu H."/>
        </authorList>
    </citation>
    <scope>NUCLEOTIDE SEQUENCE [LARGE SCALE GENOMIC DNA]</scope>
    <source>
        <strain evidence="2 3">FT82W</strain>
    </source>
</reference>
<comment type="caution">
    <text evidence="2">The sequence shown here is derived from an EMBL/GenBank/DDBJ whole genome shotgun (WGS) entry which is preliminary data.</text>
</comment>
<dbReference type="Proteomes" id="UP000470302">
    <property type="component" value="Unassembled WGS sequence"/>
</dbReference>
<dbReference type="RefSeq" id="WP_161095044.1">
    <property type="nucleotide sequence ID" value="NZ_WWCW01000001.1"/>
</dbReference>
<keyword evidence="1" id="KW-0472">Membrane</keyword>
<evidence type="ECO:0000256" key="1">
    <source>
        <dbReference type="SAM" id="Phobius"/>
    </source>
</evidence>
<dbReference type="AlphaFoldDB" id="A0A845FUE9"/>
<gene>
    <name evidence="2" type="ORF">GTP91_00765</name>
</gene>
<name>A0A845FUE9_9BURK</name>
<feature type="transmembrane region" description="Helical" evidence="1">
    <location>
        <begin position="43"/>
        <end position="66"/>
    </location>
</feature>
<dbReference type="EMBL" id="WWCW01000001">
    <property type="protein sequence ID" value="MYM85704.1"/>
    <property type="molecule type" value="Genomic_DNA"/>
</dbReference>
<sequence length="97" mass="10544">MDNERFAALEAHYNTILPTLATKADIEALRAEMHKMSADTHKWMVASLIGLFIGFGGLGITLSQILKPTAQATTQMSAQPPQPIIIYLPQPTAAPQK</sequence>
<evidence type="ECO:0000313" key="2">
    <source>
        <dbReference type="EMBL" id="MYM85704.1"/>
    </source>
</evidence>
<proteinExistence type="predicted"/>
<organism evidence="2 3">
    <name type="scientific">Duganella vulcania</name>
    <dbReference type="NCBI Taxonomy" id="2692166"/>
    <lineage>
        <taxon>Bacteria</taxon>
        <taxon>Pseudomonadati</taxon>
        <taxon>Pseudomonadota</taxon>
        <taxon>Betaproteobacteria</taxon>
        <taxon>Burkholderiales</taxon>
        <taxon>Oxalobacteraceae</taxon>
        <taxon>Telluria group</taxon>
        <taxon>Duganella</taxon>
    </lineage>
</organism>
<accession>A0A845FUE9</accession>